<organism evidence="2 3">
    <name type="scientific">Prorocentrum cordatum</name>
    <dbReference type="NCBI Taxonomy" id="2364126"/>
    <lineage>
        <taxon>Eukaryota</taxon>
        <taxon>Sar</taxon>
        <taxon>Alveolata</taxon>
        <taxon>Dinophyceae</taxon>
        <taxon>Prorocentrales</taxon>
        <taxon>Prorocentraceae</taxon>
        <taxon>Prorocentrum</taxon>
    </lineage>
</organism>
<evidence type="ECO:0000313" key="3">
    <source>
        <dbReference type="Proteomes" id="UP001189429"/>
    </source>
</evidence>
<dbReference type="Proteomes" id="UP001189429">
    <property type="component" value="Unassembled WGS sequence"/>
</dbReference>
<dbReference type="EMBL" id="CAUYUJ010007286">
    <property type="protein sequence ID" value="CAK0820188.1"/>
    <property type="molecule type" value="Genomic_DNA"/>
</dbReference>
<feature type="compositionally biased region" description="Low complexity" evidence="1">
    <location>
        <begin position="24"/>
        <end position="34"/>
    </location>
</feature>
<name>A0ABN9RMH7_9DINO</name>
<keyword evidence="3" id="KW-1185">Reference proteome</keyword>
<comment type="caution">
    <text evidence="2">The sequence shown here is derived from an EMBL/GenBank/DDBJ whole genome shotgun (WGS) entry which is preliminary data.</text>
</comment>
<feature type="non-terminal residue" evidence="2">
    <location>
        <position position="1"/>
    </location>
</feature>
<feature type="region of interest" description="Disordered" evidence="1">
    <location>
        <begin position="24"/>
        <end position="79"/>
    </location>
</feature>
<accession>A0ABN9RMH7</accession>
<gene>
    <name evidence="2" type="ORF">PCOR1329_LOCUS21966</name>
</gene>
<proteinExistence type="predicted"/>
<evidence type="ECO:0000256" key="1">
    <source>
        <dbReference type="SAM" id="MobiDB-lite"/>
    </source>
</evidence>
<reference evidence="2" key="1">
    <citation type="submission" date="2023-10" db="EMBL/GenBank/DDBJ databases">
        <authorList>
            <person name="Chen Y."/>
            <person name="Shah S."/>
            <person name="Dougan E. K."/>
            <person name="Thang M."/>
            <person name="Chan C."/>
        </authorList>
    </citation>
    <scope>NUCLEOTIDE SEQUENCE [LARGE SCALE GENOMIC DNA]</scope>
</reference>
<protein>
    <submittedName>
        <fullName evidence="2">Uncharacterized protein</fullName>
    </submittedName>
</protein>
<evidence type="ECO:0000313" key="2">
    <source>
        <dbReference type="EMBL" id="CAK0820188.1"/>
    </source>
</evidence>
<sequence>LLLLPRAALRALQGAVPGVLPVRGARPGALGRGAQMRGALRGSREHDARRPAARRPGPPRALAGGRQARHDGPRPRQQRVHCRRVDITMPCHDSLQRGQLHPGGQQFQVRHAGFDEEAPSAGCGRAALHPGWPNCPQYFGRAGAAGDCAGGCVPALRGRALDGGEQCSCLSEELRTACVTHPL</sequence>